<dbReference type="InterPro" id="IPR050204">
    <property type="entry name" value="AraC_XylS_family_regulators"/>
</dbReference>
<dbReference type="SUPFAM" id="SSF46689">
    <property type="entry name" value="Homeodomain-like"/>
    <property type="match status" value="2"/>
</dbReference>
<dbReference type="PROSITE" id="PS01124">
    <property type="entry name" value="HTH_ARAC_FAMILY_2"/>
    <property type="match status" value="1"/>
</dbReference>
<evidence type="ECO:0000256" key="2">
    <source>
        <dbReference type="ARBA" id="ARBA00023125"/>
    </source>
</evidence>
<dbReference type="eggNOG" id="COG4977">
    <property type="taxonomic scope" value="Bacteria"/>
</dbReference>
<dbReference type="PATRIC" id="fig|749927.5.peg.3682"/>
<dbReference type="OrthoDB" id="2060755at2"/>
<dbReference type="InterPro" id="IPR018060">
    <property type="entry name" value="HTH_AraC"/>
</dbReference>
<evidence type="ECO:0000256" key="1">
    <source>
        <dbReference type="ARBA" id="ARBA00023015"/>
    </source>
</evidence>
<feature type="domain" description="HTH araC/xylS-type" evidence="4">
    <location>
        <begin position="198"/>
        <end position="296"/>
    </location>
</feature>
<name>A0A0H3D775_AMYMU</name>
<reference evidence="5 6" key="1">
    <citation type="journal article" date="2010" name="Cell Res.">
        <title>Complete genome sequence of the rifamycin SV-producing Amycolatopsis mediterranei U32 revealed its genetic characteristics in phylogeny and metabolism.</title>
        <authorList>
            <person name="Zhao W."/>
            <person name="Zhong Y."/>
            <person name="Yuan H."/>
            <person name="Wang J."/>
            <person name="Zheng H."/>
            <person name="Wang Y."/>
            <person name="Cen X."/>
            <person name="Xu F."/>
            <person name="Bai J."/>
            <person name="Han X."/>
            <person name="Lu G."/>
            <person name="Zhu Y."/>
            <person name="Shao Z."/>
            <person name="Yan H."/>
            <person name="Li C."/>
            <person name="Peng N."/>
            <person name="Zhang Z."/>
            <person name="Zhang Y."/>
            <person name="Lin W."/>
            <person name="Fan Y."/>
            <person name="Qin Z."/>
            <person name="Hu Y."/>
            <person name="Zhu B."/>
            <person name="Wang S."/>
            <person name="Ding X."/>
            <person name="Zhao G.P."/>
        </authorList>
    </citation>
    <scope>NUCLEOTIDE SEQUENCE [LARGE SCALE GENOMIC DNA]</scope>
    <source>
        <strain evidence="6">U-32</strain>
    </source>
</reference>
<dbReference type="AlphaFoldDB" id="A0A0H3D775"/>
<evidence type="ECO:0000256" key="3">
    <source>
        <dbReference type="ARBA" id="ARBA00023163"/>
    </source>
</evidence>
<keyword evidence="1" id="KW-0805">Transcription regulation</keyword>
<accession>A0A0H3D775</accession>
<dbReference type="KEGG" id="amd:AMED_3563"/>
<dbReference type="GO" id="GO:0003700">
    <property type="term" value="F:DNA-binding transcription factor activity"/>
    <property type="evidence" value="ECO:0007669"/>
    <property type="project" value="InterPro"/>
</dbReference>
<keyword evidence="2" id="KW-0238">DNA-binding</keyword>
<dbReference type="GeneID" id="92871317"/>
<evidence type="ECO:0000313" key="6">
    <source>
        <dbReference type="Proteomes" id="UP000000328"/>
    </source>
</evidence>
<proteinExistence type="predicted"/>
<evidence type="ECO:0000259" key="4">
    <source>
        <dbReference type="PROSITE" id="PS01124"/>
    </source>
</evidence>
<dbReference type="SMART" id="SM00342">
    <property type="entry name" value="HTH_ARAC"/>
    <property type="match status" value="1"/>
</dbReference>
<dbReference type="HOGENOM" id="CLU_000445_88_4_11"/>
<keyword evidence="3" id="KW-0804">Transcription</keyword>
<sequence>MVFDSARFDLRPYAGFETDRFVHRTFCSWEHAGWRSLLVQRFEHVPVVEELALPAAADLHLVLPVSGRAELETRDGGRAVRDRWLPGRVQLGVPHQATVRRYRGDADMRSVQVHLPRDTVDSVVARFDAGVPDFEAMAASVATGDPLLEEAIRALGSAGAADDLYAETAAAFLATHLLSRHGRLRTGRPPAREDARVRAAVAFLRERLAEPVTLADVAGEVCLSVYHLVRVFRAATGQTPHRFLTGLRVEEAKRLLRGTDLALDRIAPRCGFTSPGALSAAFVRHTGIRPSVYRNS</sequence>
<gene>
    <name evidence="5" type="ordered locus">AMED_3563</name>
</gene>
<protein>
    <submittedName>
        <fullName evidence="5">AraC family transcriptional regulator</fullName>
    </submittedName>
</protein>
<dbReference type="Proteomes" id="UP000000328">
    <property type="component" value="Chromosome"/>
</dbReference>
<dbReference type="PANTHER" id="PTHR46796">
    <property type="entry name" value="HTH-TYPE TRANSCRIPTIONAL ACTIVATOR RHAS-RELATED"/>
    <property type="match status" value="1"/>
</dbReference>
<dbReference type="RefSeq" id="WP_013225421.1">
    <property type="nucleotide sequence ID" value="NC_014318.1"/>
</dbReference>
<evidence type="ECO:0000313" key="5">
    <source>
        <dbReference type="EMBL" id="ADJ45349.1"/>
    </source>
</evidence>
<dbReference type="Pfam" id="PF12833">
    <property type="entry name" value="HTH_18"/>
    <property type="match status" value="1"/>
</dbReference>
<dbReference type="GO" id="GO:0043565">
    <property type="term" value="F:sequence-specific DNA binding"/>
    <property type="evidence" value="ECO:0007669"/>
    <property type="project" value="InterPro"/>
</dbReference>
<dbReference type="InterPro" id="IPR009057">
    <property type="entry name" value="Homeodomain-like_sf"/>
</dbReference>
<dbReference type="Gene3D" id="1.10.10.60">
    <property type="entry name" value="Homeodomain-like"/>
    <property type="match status" value="2"/>
</dbReference>
<organism evidence="5 6">
    <name type="scientific">Amycolatopsis mediterranei (strain U-32)</name>
    <dbReference type="NCBI Taxonomy" id="749927"/>
    <lineage>
        <taxon>Bacteria</taxon>
        <taxon>Bacillati</taxon>
        <taxon>Actinomycetota</taxon>
        <taxon>Actinomycetes</taxon>
        <taxon>Pseudonocardiales</taxon>
        <taxon>Pseudonocardiaceae</taxon>
        <taxon>Amycolatopsis</taxon>
    </lineage>
</organism>
<dbReference type="EMBL" id="CP002000">
    <property type="protein sequence ID" value="ADJ45349.1"/>
    <property type="molecule type" value="Genomic_DNA"/>
</dbReference>